<organism evidence="1 2">
    <name type="scientific">Bradyrhizobium barranii subsp. apii</name>
    <dbReference type="NCBI Taxonomy" id="2819348"/>
    <lineage>
        <taxon>Bacteria</taxon>
        <taxon>Pseudomonadati</taxon>
        <taxon>Pseudomonadota</taxon>
        <taxon>Alphaproteobacteria</taxon>
        <taxon>Hyphomicrobiales</taxon>
        <taxon>Nitrobacteraceae</taxon>
        <taxon>Bradyrhizobium</taxon>
        <taxon>Bradyrhizobium barranii</taxon>
    </lineage>
</organism>
<proteinExistence type="predicted"/>
<keyword evidence="1" id="KW-0614">Plasmid</keyword>
<accession>A0A8T5VJJ7</accession>
<geneLocation type="plasmid" evidence="1 2">
    <name>pBb1S5a</name>
</geneLocation>
<dbReference type="EMBL" id="CP096256">
    <property type="protein sequence ID" value="UPT92111.1"/>
    <property type="molecule type" value="Genomic_DNA"/>
</dbReference>
<protein>
    <submittedName>
        <fullName evidence="1">Uncharacterized protein</fullName>
    </submittedName>
</protein>
<dbReference type="Proteomes" id="UP000551709">
    <property type="component" value="Plasmid pBb1S5a"/>
</dbReference>
<name>A0A8T5VJJ7_9BRAD</name>
<evidence type="ECO:0000313" key="2">
    <source>
        <dbReference type="Proteomes" id="UP000551709"/>
    </source>
</evidence>
<sequence length="133" mass="14320">MQQQMDLFGGGLSNGALGAPAWSELPGEARAALTSLMTQLMLDHAAMTATPPAKGAIMISDKVRPHHLERKAILYVRQSSAHQVLHNRVPSNLRRRCGKSSSVCGNDFKCVPRRPASVISNVARISNPPVQPS</sequence>
<evidence type="ECO:0000313" key="1">
    <source>
        <dbReference type="EMBL" id="UPT92111.1"/>
    </source>
</evidence>
<reference evidence="1" key="1">
    <citation type="journal article" date="2017" name="Syst. Appl. Microbiol.">
        <title>Soybeans inoculated with root zone soils of Canadian native legumes harbour diverse and novel Bradyrhizobium spp. that possess agricultural potential.</title>
        <authorList>
            <person name="Bromfield E.S.P."/>
            <person name="Cloutier S."/>
            <person name="Tambong J.T."/>
            <person name="Tran Thi T.V."/>
        </authorList>
    </citation>
    <scope>NUCLEOTIDE SEQUENCE</scope>
    <source>
        <strain evidence="1">1S5</strain>
    </source>
</reference>
<reference evidence="1" key="2">
    <citation type="submission" date="2022-04" db="EMBL/GenBank/DDBJ databases">
        <authorList>
            <person name="Bromfield E.S.P."/>
            <person name="Cloutier S."/>
        </authorList>
    </citation>
    <scope>NUCLEOTIDE SEQUENCE</scope>
    <source>
        <strain evidence="1">1S5</strain>
        <plasmid evidence="1">pBb1S5a</plasmid>
    </source>
</reference>
<dbReference type="AlphaFoldDB" id="A0A8T5VJJ7"/>
<gene>
    <name evidence="1" type="ORF">HAP41_0000048350</name>
</gene>